<dbReference type="STRING" id="5364.A0A5C3NIK7"/>
<dbReference type="EMBL" id="ML213503">
    <property type="protein sequence ID" value="TFK57222.1"/>
    <property type="molecule type" value="Genomic_DNA"/>
</dbReference>
<dbReference type="OrthoDB" id="3258400at2759"/>
<name>A0A5C3NIK7_9AGAM</name>
<organism evidence="2 3">
    <name type="scientific">Heliocybe sulcata</name>
    <dbReference type="NCBI Taxonomy" id="5364"/>
    <lineage>
        <taxon>Eukaryota</taxon>
        <taxon>Fungi</taxon>
        <taxon>Dikarya</taxon>
        <taxon>Basidiomycota</taxon>
        <taxon>Agaricomycotina</taxon>
        <taxon>Agaricomycetes</taxon>
        <taxon>Gloeophyllales</taxon>
        <taxon>Gloeophyllaceae</taxon>
        <taxon>Heliocybe</taxon>
    </lineage>
</organism>
<dbReference type="AlphaFoldDB" id="A0A5C3NIK7"/>
<sequence>MATEPDHYYRRGFTEHSNDLEIRTADYSDAEESAILTPPPYASAYGPFQDGCYTVQPEEHSFAAQQYAAPYLSYDNPSQYYQQLPDQVWVPSLGYPHSVANHAAPSAADEGELVYPSEPTDIHAPISVPHGFSSSQDLGGQLLSSAPEGPVAQSSNHLSTLPRFQSVSSGANLDPLVPVNFNTFPTPSELLTDLTAREAAAQGHTEFPEPAGGPKVETQRKARQRAVAESVGFVPTDPDTISSHDKKRHYLECLEQYVLYLHEQFRLLGQEPVKLERVSTYRGLSSRSIRTLLVHMQEQLRKHHGRTLEEEQTFADLRDALTAQEAAATAQQSRRFSAP</sequence>
<keyword evidence="3" id="KW-1185">Reference proteome</keyword>
<feature type="region of interest" description="Disordered" evidence="1">
    <location>
        <begin position="130"/>
        <end position="156"/>
    </location>
</feature>
<reference evidence="2 3" key="1">
    <citation type="journal article" date="2019" name="Nat. Ecol. Evol.">
        <title>Megaphylogeny resolves global patterns of mushroom evolution.</title>
        <authorList>
            <person name="Varga T."/>
            <person name="Krizsan K."/>
            <person name="Foldi C."/>
            <person name="Dima B."/>
            <person name="Sanchez-Garcia M."/>
            <person name="Sanchez-Ramirez S."/>
            <person name="Szollosi G.J."/>
            <person name="Szarkandi J.G."/>
            <person name="Papp V."/>
            <person name="Albert L."/>
            <person name="Andreopoulos W."/>
            <person name="Angelini C."/>
            <person name="Antonin V."/>
            <person name="Barry K.W."/>
            <person name="Bougher N.L."/>
            <person name="Buchanan P."/>
            <person name="Buyck B."/>
            <person name="Bense V."/>
            <person name="Catcheside P."/>
            <person name="Chovatia M."/>
            <person name="Cooper J."/>
            <person name="Damon W."/>
            <person name="Desjardin D."/>
            <person name="Finy P."/>
            <person name="Geml J."/>
            <person name="Haridas S."/>
            <person name="Hughes K."/>
            <person name="Justo A."/>
            <person name="Karasinski D."/>
            <person name="Kautmanova I."/>
            <person name="Kiss B."/>
            <person name="Kocsube S."/>
            <person name="Kotiranta H."/>
            <person name="LaButti K.M."/>
            <person name="Lechner B.E."/>
            <person name="Liimatainen K."/>
            <person name="Lipzen A."/>
            <person name="Lukacs Z."/>
            <person name="Mihaltcheva S."/>
            <person name="Morgado L.N."/>
            <person name="Niskanen T."/>
            <person name="Noordeloos M.E."/>
            <person name="Ohm R.A."/>
            <person name="Ortiz-Santana B."/>
            <person name="Ovrebo C."/>
            <person name="Racz N."/>
            <person name="Riley R."/>
            <person name="Savchenko A."/>
            <person name="Shiryaev A."/>
            <person name="Soop K."/>
            <person name="Spirin V."/>
            <person name="Szebenyi C."/>
            <person name="Tomsovsky M."/>
            <person name="Tulloss R.E."/>
            <person name="Uehling J."/>
            <person name="Grigoriev I.V."/>
            <person name="Vagvolgyi C."/>
            <person name="Papp T."/>
            <person name="Martin F.M."/>
            <person name="Miettinen O."/>
            <person name="Hibbett D.S."/>
            <person name="Nagy L.G."/>
        </authorList>
    </citation>
    <scope>NUCLEOTIDE SEQUENCE [LARGE SCALE GENOMIC DNA]</scope>
    <source>
        <strain evidence="2 3">OMC1185</strain>
    </source>
</reference>
<feature type="compositionally biased region" description="Low complexity" evidence="1">
    <location>
        <begin position="133"/>
        <end position="145"/>
    </location>
</feature>
<proteinExistence type="predicted"/>
<evidence type="ECO:0000313" key="2">
    <source>
        <dbReference type="EMBL" id="TFK57222.1"/>
    </source>
</evidence>
<gene>
    <name evidence="2" type="ORF">OE88DRAFT_1730617</name>
</gene>
<protein>
    <submittedName>
        <fullName evidence="2">Uncharacterized protein</fullName>
    </submittedName>
</protein>
<evidence type="ECO:0000256" key="1">
    <source>
        <dbReference type="SAM" id="MobiDB-lite"/>
    </source>
</evidence>
<evidence type="ECO:0000313" key="3">
    <source>
        <dbReference type="Proteomes" id="UP000305948"/>
    </source>
</evidence>
<accession>A0A5C3NIK7</accession>
<dbReference type="Proteomes" id="UP000305948">
    <property type="component" value="Unassembled WGS sequence"/>
</dbReference>